<evidence type="ECO:0000256" key="7">
    <source>
        <dbReference type="RuleBase" id="RU363032"/>
    </source>
</evidence>
<dbReference type="PANTHER" id="PTHR30465">
    <property type="entry name" value="INNER MEMBRANE ABC TRANSPORTER"/>
    <property type="match status" value="1"/>
</dbReference>
<name>A0A7S8EAI8_9CHLR</name>
<evidence type="ECO:0000313" key="10">
    <source>
        <dbReference type="Proteomes" id="UP000594468"/>
    </source>
</evidence>
<dbReference type="InterPro" id="IPR000515">
    <property type="entry name" value="MetI-like"/>
</dbReference>
<comment type="subcellular location">
    <subcellularLocation>
        <location evidence="1 7">Cell membrane</location>
        <topology evidence="1 7">Multi-pass membrane protein</topology>
    </subcellularLocation>
</comment>
<dbReference type="KEGG" id="pmet:G4Y79_03015"/>
<evidence type="ECO:0000256" key="1">
    <source>
        <dbReference type="ARBA" id="ARBA00004651"/>
    </source>
</evidence>
<evidence type="ECO:0000313" key="9">
    <source>
        <dbReference type="EMBL" id="QPC83366.1"/>
    </source>
</evidence>
<dbReference type="GO" id="GO:0055085">
    <property type="term" value="P:transmembrane transport"/>
    <property type="evidence" value="ECO:0007669"/>
    <property type="project" value="InterPro"/>
</dbReference>
<keyword evidence="4 7" id="KW-0812">Transmembrane</keyword>
<dbReference type="InterPro" id="IPR035906">
    <property type="entry name" value="MetI-like_sf"/>
</dbReference>
<keyword evidence="3" id="KW-1003">Cell membrane</keyword>
<dbReference type="AlphaFoldDB" id="A0A7S8EAI8"/>
<dbReference type="CDD" id="cd06261">
    <property type="entry name" value="TM_PBP2"/>
    <property type="match status" value="1"/>
</dbReference>
<dbReference type="Proteomes" id="UP000594468">
    <property type="component" value="Chromosome"/>
</dbReference>
<dbReference type="PROSITE" id="PS50928">
    <property type="entry name" value="ABC_TM1"/>
    <property type="match status" value="1"/>
</dbReference>
<feature type="transmembrane region" description="Helical" evidence="7">
    <location>
        <begin position="252"/>
        <end position="274"/>
    </location>
</feature>
<keyword evidence="6 7" id="KW-0472">Membrane</keyword>
<gene>
    <name evidence="9" type="ORF">G4Y79_03015</name>
</gene>
<feature type="transmembrane region" description="Helical" evidence="7">
    <location>
        <begin position="194"/>
        <end position="213"/>
    </location>
</feature>
<evidence type="ECO:0000259" key="8">
    <source>
        <dbReference type="PROSITE" id="PS50928"/>
    </source>
</evidence>
<feature type="transmembrane region" description="Helical" evidence="7">
    <location>
        <begin position="294"/>
        <end position="320"/>
    </location>
</feature>
<dbReference type="Gene3D" id="1.10.3720.10">
    <property type="entry name" value="MetI-like"/>
    <property type="match status" value="1"/>
</dbReference>
<keyword evidence="10" id="KW-1185">Reference proteome</keyword>
<accession>A0A7S8EAI8</accession>
<dbReference type="PANTHER" id="PTHR30465:SF43">
    <property type="entry name" value="OLIGOPEPTIDE ABC TRANSPORTER, PERMEASE PROTEIN"/>
    <property type="match status" value="1"/>
</dbReference>
<dbReference type="SUPFAM" id="SSF161098">
    <property type="entry name" value="MetI-like"/>
    <property type="match status" value="1"/>
</dbReference>
<feature type="transmembrane region" description="Helical" evidence="7">
    <location>
        <begin position="9"/>
        <end position="27"/>
    </location>
</feature>
<protein>
    <submittedName>
        <fullName evidence="9">ABC transporter permease</fullName>
    </submittedName>
</protein>
<dbReference type="Pfam" id="PF00528">
    <property type="entry name" value="BPD_transp_1"/>
    <property type="match status" value="1"/>
</dbReference>
<dbReference type="RefSeq" id="WP_195171433.1">
    <property type="nucleotide sequence ID" value="NZ_CP062983.1"/>
</dbReference>
<reference evidence="9 10" key="1">
    <citation type="submission" date="2020-02" db="EMBL/GenBank/DDBJ databases">
        <authorList>
            <person name="Zheng R.K."/>
            <person name="Sun C.M."/>
        </authorList>
    </citation>
    <scope>NUCLEOTIDE SEQUENCE [LARGE SCALE GENOMIC DNA]</scope>
    <source>
        <strain evidence="10">rifampicinis</strain>
    </source>
</reference>
<sequence length="327" mass="35850">MTQYITRRLIQFIPSMILIAFVGFLIMELPPGDYVTDYIRSQSLGGNRDAAAQEAAMREQFGLDKPFLLRFVDWTVGMVQGDFGISLATGEQVSTIISSKLGATVAVSLCTFILSWGLGIVLGVYSATHQYSKADNFLTTISFVGLGLPDFLIALVFLVFAWRLNGEVLTGLQSPQYVGQSLSLELVVDVLKHIWLPVSAVVITGMAFVMRVMRGNLLDELGKNYVTALRAKGVPERTVVWKHAFRNALHPLIGALSQTLAYLINGFVITSVVLDLPTIQVTYLTATQSQDIYLAGAILTLIGFLVLVGTLVSDILLAWLDPRIRFS</sequence>
<proteinExistence type="inferred from homology"/>
<dbReference type="EMBL" id="CP062983">
    <property type="protein sequence ID" value="QPC83366.1"/>
    <property type="molecule type" value="Genomic_DNA"/>
</dbReference>
<keyword evidence="5 7" id="KW-1133">Transmembrane helix</keyword>
<dbReference type="GO" id="GO:0005886">
    <property type="term" value="C:plasma membrane"/>
    <property type="evidence" value="ECO:0007669"/>
    <property type="project" value="UniProtKB-SubCell"/>
</dbReference>
<evidence type="ECO:0000256" key="5">
    <source>
        <dbReference type="ARBA" id="ARBA00022989"/>
    </source>
</evidence>
<evidence type="ECO:0000256" key="3">
    <source>
        <dbReference type="ARBA" id="ARBA00022475"/>
    </source>
</evidence>
<organism evidence="9 10">
    <name type="scientific">Phototrophicus methaneseepsis</name>
    <dbReference type="NCBI Taxonomy" id="2710758"/>
    <lineage>
        <taxon>Bacteria</taxon>
        <taxon>Bacillati</taxon>
        <taxon>Chloroflexota</taxon>
        <taxon>Candidatus Thermofontia</taxon>
        <taxon>Phototrophicales</taxon>
        <taxon>Phototrophicaceae</taxon>
        <taxon>Phototrophicus</taxon>
    </lineage>
</organism>
<feature type="transmembrane region" description="Helical" evidence="7">
    <location>
        <begin position="101"/>
        <end position="125"/>
    </location>
</feature>
<evidence type="ECO:0000256" key="6">
    <source>
        <dbReference type="ARBA" id="ARBA00023136"/>
    </source>
</evidence>
<evidence type="ECO:0000256" key="4">
    <source>
        <dbReference type="ARBA" id="ARBA00022692"/>
    </source>
</evidence>
<feature type="domain" description="ABC transmembrane type-1" evidence="8">
    <location>
        <begin position="101"/>
        <end position="317"/>
    </location>
</feature>
<feature type="transmembrane region" description="Helical" evidence="7">
    <location>
        <begin position="137"/>
        <end position="162"/>
    </location>
</feature>
<keyword evidence="2 7" id="KW-0813">Transport</keyword>
<evidence type="ECO:0000256" key="2">
    <source>
        <dbReference type="ARBA" id="ARBA00022448"/>
    </source>
</evidence>
<comment type="similarity">
    <text evidence="7">Belongs to the binding-protein-dependent transport system permease family.</text>
</comment>